<organism evidence="11">
    <name type="scientific">Candidatus Kentrum sp. DK</name>
    <dbReference type="NCBI Taxonomy" id="2126562"/>
    <lineage>
        <taxon>Bacteria</taxon>
        <taxon>Pseudomonadati</taxon>
        <taxon>Pseudomonadota</taxon>
        <taxon>Gammaproteobacteria</taxon>
        <taxon>Candidatus Kentrum</taxon>
    </lineage>
</organism>
<dbReference type="Pfam" id="PF01554">
    <property type="entry name" value="MatE"/>
    <property type="match status" value="2"/>
</dbReference>
<gene>
    <name evidence="11" type="ORF">BECKDK2373B_GA0170837_101253</name>
</gene>
<dbReference type="NCBIfam" id="TIGR00797">
    <property type="entry name" value="matE"/>
    <property type="match status" value="1"/>
</dbReference>
<dbReference type="InterPro" id="IPR002528">
    <property type="entry name" value="MATE_fam"/>
</dbReference>
<evidence type="ECO:0000256" key="2">
    <source>
        <dbReference type="ARBA" id="ARBA00022448"/>
    </source>
</evidence>
<proteinExistence type="predicted"/>
<dbReference type="PANTHER" id="PTHR43298:SF2">
    <property type="entry name" value="FMN_FAD EXPORTER YEEO-RELATED"/>
    <property type="match status" value="1"/>
</dbReference>
<evidence type="ECO:0000256" key="7">
    <source>
        <dbReference type="ARBA" id="ARBA00023065"/>
    </source>
</evidence>
<accession>A0A450S3C5</accession>
<feature type="transmembrane region" description="Helical" evidence="10">
    <location>
        <begin position="357"/>
        <end position="375"/>
    </location>
</feature>
<keyword evidence="3" id="KW-0050">Antiport</keyword>
<evidence type="ECO:0000256" key="6">
    <source>
        <dbReference type="ARBA" id="ARBA00022989"/>
    </source>
</evidence>
<protein>
    <recommendedName>
        <fullName evidence="9">Multidrug-efflux transporter</fullName>
    </recommendedName>
</protein>
<keyword evidence="8 10" id="KW-0472">Membrane</keyword>
<dbReference type="PANTHER" id="PTHR43298">
    <property type="entry name" value="MULTIDRUG RESISTANCE PROTEIN NORM-RELATED"/>
    <property type="match status" value="1"/>
</dbReference>
<feature type="transmembrane region" description="Helical" evidence="10">
    <location>
        <begin position="162"/>
        <end position="181"/>
    </location>
</feature>
<feature type="transmembrane region" description="Helical" evidence="10">
    <location>
        <begin position="96"/>
        <end position="116"/>
    </location>
</feature>
<feature type="transmembrane region" description="Helical" evidence="10">
    <location>
        <begin position="57"/>
        <end position="76"/>
    </location>
</feature>
<dbReference type="GO" id="GO:0015297">
    <property type="term" value="F:antiporter activity"/>
    <property type="evidence" value="ECO:0007669"/>
    <property type="project" value="UniProtKB-KW"/>
</dbReference>
<feature type="transmembrane region" description="Helical" evidence="10">
    <location>
        <begin position="424"/>
        <end position="444"/>
    </location>
</feature>
<feature type="transmembrane region" description="Helical" evidence="10">
    <location>
        <begin position="136"/>
        <end position="155"/>
    </location>
</feature>
<feature type="transmembrane region" description="Helical" evidence="10">
    <location>
        <begin position="279"/>
        <end position="300"/>
    </location>
</feature>
<keyword evidence="2" id="KW-0813">Transport</keyword>
<evidence type="ECO:0000256" key="10">
    <source>
        <dbReference type="SAM" id="Phobius"/>
    </source>
</evidence>
<feature type="transmembrane region" description="Helical" evidence="10">
    <location>
        <begin position="396"/>
        <end position="418"/>
    </location>
</feature>
<feature type="transmembrane region" description="Helical" evidence="10">
    <location>
        <begin position="201"/>
        <end position="221"/>
    </location>
</feature>
<dbReference type="EMBL" id="CAADEX010000012">
    <property type="protein sequence ID" value="VFJ46167.1"/>
    <property type="molecule type" value="Genomic_DNA"/>
</dbReference>
<dbReference type="GO" id="GO:0005886">
    <property type="term" value="C:plasma membrane"/>
    <property type="evidence" value="ECO:0007669"/>
    <property type="project" value="UniProtKB-SubCell"/>
</dbReference>
<keyword evidence="7" id="KW-0406">Ion transport</keyword>
<evidence type="ECO:0000256" key="1">
    <source>
        <dbReference type="ARBA" id="ARBA00004429"/>
    </source>
</evidence>
<name>A0A450S3C5_9GAMM</name>
<evidence type="ECO:0000313" key="11">
    <source>
        <dbReference type="EMBL" id="VFJ46167.1"/>
    </source>
</evidence>
<evidence type="ECO:0000256" key="9">
    <source>
        <dbReference type="ARBA" id="ARBA00031636"/>
    </source>
</evidence>
<dbReference type="GO" id="GO:0006811">
    <property type="term" value="P:monoatomic ion transport"/>
    <property type="evidence" value="ECO:0007669"/>
    <property type="project" value="UniProtKB-KW"/>
</dbReference>
<evidence type="ECO:0000256" key="8">
    <source>
        <dbReference type="ARBA" id="ARBA00023136"/>
    </source>
</evidence>
<evidence type="ECO:0000256" key="3">
    <source>
        <dbReference type="ARBA" id="ARBA00022449"/>
    </source>
</evidence>
<keyword evidence="4" id="KW-1003">Cell membrane</keyword>
<reference evidence="11" key="1">
    <citation type="submission" date="2019-02" db="EMBL/GenBank/DDBJ databases">
        <authorList>
            <person name="Gruber-Vodicka R. H."/>
            <person name="Seah K. B. B."/>
        </authorList>
    </citation>
    <scope>NUCLEOTIDE SEQUENCE</scope>
    <source>
        <strain evidence="11">BECK_DK47</strain>
    </source>
</reference>
<sequence length="458" mass="49517">MARSGFPTASDLLATLKISLRLSIGYLGGIAIGATDNIMLGHLGHDALGAAGLASSIYNPIVMMGIGMTFPVMVFISQARGAGRSRTAPRIIRQGLWISGMLSVPSLAVLWNLESILLLTGQDPTLARMADHYMDYYMWTIFPIFTSYMFIYAFTGMDRTTTIILILWSEVGLNAVLNYVLIFGKFGFPAMGMAGAGLASIIVYAAGHTAFFSILAFHRFFRNVVVFRRVWRPKWTMLGQFLRLGWPKSFELLLKSSLYAVMALLAGRFDVEALASHTIAHQISMIFTVTVSIAVANAVATRTGVAKGQGSLDGIWGILNGGLLLILLFILPLIAVLKIFSPWVVMLFVGSGLDARALLPIASPLVVLVAFFVLMDGLRMVVGQALNGLSDIKTPTLIAAISYWGIALPVGVVLGFVMELGVLGLWWGLIFGMAVAAVACLARFRWVIRHFSSVAKGG</sequence>
<feature type="transmembrane region" description="Helical" evidence="10">
    <location>
        <begin position="250"/>
        <end position="267"/>
    </location>
</feature>
<keyword evidence="5 10" id="KW-0812">Transmembrane</keyword>
<dbReference type="PIRSF" id="PIRSF006603">
    <property type="entry name" value="DinF"/>
    <property type="match status" value="1"/>
</dbReference>
<comment type="subcellular location">
    <subcellularLocation>
        <location evidence="1">Cell inner membrane</location>
        <topology evidence="1">Multi-pass membrane protein</topology>
    </subcellularLocation>
</comment>
<dbReference type="AlphaFoldDB" id="A0A450S3C5"/>
<evidence type="ECO:0000256" key="5">
    <source>
        <dbReference type="ARBA" id="ARBA00022692"/>
    </source>
</evidence>
<dbReference type="GO" id="GO:0042910">
    <property type="term" value="F:xenobiotic transmembrane transporter activity"/>
    <property type="evidence" value="ECO:0007669"/>
    <property type="project" value="InterPro"/>
</dbReference>
<feature type="transmembrane region" description="Helical" evidence="10">
    <location>
        <begin position="312"/>
        <end position="337"/>
    </location>
</feature>
<dbReference type="CDD" id="cd13131">
    <property type="entry name" value="MATE_NorM_like"/>
    <property type="match status" value="1"/>
</dbReference>
<dbReference type="InterPro" id="IPR050222">
    <property type="entry name" value="MATE_MdtK"/>
</dbReference>
<evidence type="ECO:0000256" key="4">
    <source>
        <dbReference type="ARBA" id="ARBA00022475"/>
    </source>
</evidence>
<dbReference type="InterPro" id="IPR048279">
    <property type="entry name" value="MdtK-like"/>
</dbReference>
<keyword evidence="6 10" id="KW-1133">Transmembrane helix</keyword>